<sequence>CLLPCIVQLLPRNSPLRVSEEHGKNFDFPKQHATAHVIDDLREKGTTNHHHTTRLGEGFHQEVKAAYAQTDGKNEDSQLARLDQNHEAIALICMRVDEGDEALRQKASEDEEDEDITDRGSASDPGSSDDHWS</sequence>
<feature type="non-terminal residue" evidence="2">
    <location>
        <position position="133"/>
    </location>
</feature>
<protein>
    <submittedName>
        <fullName evidence="2">Uncharacterized protein</fullName>
    </submittedName>
</protein>
<comment type="caution">
    <text evidence="2">The sequence shown here is derived from an EMBL/GenBank/DDBJ whole genome shotgun (WGS) entry which is preliminary data.</text>
</comment>
<organism evidence="2 3">
    <name type="scientific">Mycena rosella</name>
    <name type="common">Pink bonnet</name>
    <name type="synonym">Agaricus rosellus</name>
    <dbReference type="NCBI Taxonomy" id="1033263"/>
    <lineage>
        <taxon>Eukaryota</taxon>
        <taxon>Fungi</taxon>
        <taxon>Dikarya</taxon>
        <taxon>Basidiomycota</taxon>
        <taxon>Agaricomycotina</taxon>
        <taxon>Agaricomycetes</taxon>
        <taxon>Agaricomycetidae</taxon>
        <taxon>Agaricales</taxon>
        <taxon>Marasmiineae</taxon>
        <taxon>Mycenaceae</taxon>
        <taxon>Mycena</taxon>
    </lineage>
</organism>
<dbReference type="AlphaFoldDB" id="A0AAD7DIQ2"/>
<keyword evidence="3" id="KW-1185">Reference proteome</keyword>
<evidence type="ECO:0000256" key="1">
    <source>
        <dbReference type="SAM" id="MobiDB-lite"/>
    </source>
</evidence>
<evidence type="ECO:0000313" key="2">
    <source>
        <dbReference type="EMBL" id="KAJ7690523.1"/>
    </source>
</evidence>
<evidence type="ECO:0000313" key="3">
    <source>
        <dbReference type="Proteomes" id="UP001221757"/>
    </source>
</evidence>
<accession>A0AAD7DIQ2</accession>
<gene>
    <name evidence="2" type="ORF">B0H17DRAFT_838166</name>
</gene>
<dbReference type="Proteomes" id="UP001221757">
    <property type="component" value="Unassembled WGS sequence"/>
</dbReference>
<name>A0AAD7DIQ2_MYCRO</name>
<feature type="region of interest" description="Disordered" evidence="1">
    <location>
        <begin position="102"/>
        <end position="133"/>
    </location>
</feature>
<dbReference type="EMBL" id="JARKIE010000064">
    <property type="protein sequence ID" value="KAJ7690523.1"/>
    <property type="molecule type" value="Genomic_DNA"/>
</dbReference>
<feature type="non-terminal residue" evidence="2">
    <location>
        <position position="1"/>
    </location>
</feature>
<proteinExistence type="predicted"/>
<reference evidence="2" key="1">
    <citation type="submission" date="2023-03" db="EMBL/GenBank/DDBJ databases">
        <title>Massive genome expansion in bonnet fungi (Mycena s.s.) driven by repeated elements and novel gene families across ecological guilds.</title>
        <authorList>
            <consortium name="Lawrence Berkeley National Laboratory"/>
            <person name="Harder C.B."/>
            <person name="Miyauchi S."/>
            <person name="Viragh M."/>
            <person name="Kuo A."/>
            <person name="Thoen E."/>
            <person name="Andreopoulos B."/>
            <person name="Lu D."/>
            <person name="Skrede I."/>
            <person name="Drula E."/>
            <person name="Henrissat B."/>
            <person name="Morin E."/>
            <person name="Kohler A."/>
            <person name="Barry K."/>
            <person name="LaButti K."/>
            <person name="Morin E."/>
            <person name="Salamov A."/>
            <person name="Lipzen A."/>
            <person name="Mereny Z."/>
            <person name="Hegedus B."/>
            <person name="Baldrian P."/>
            <person name="Stursova M."/>
            <person name="Weitz H."/>
            <person name="Taylor A."/>
            <person name="Grigoriev I.V."/>
            <person name="Nagy L.G."/>
            <person name="Martin F."/>
            <person name="Kauserud H."/>
        </authorList>
    </citation>
    <scope>NUCLEOTIDE SEQUENCE</scope>
    <source>
        <strain evidence="2">CBHHK067</strain>
    </source>
</reference>